<dbReference type="STRING" id="1274631.LMTR13_10555"/>
<dbReference type="PANTHER" id="PTHR37423:SF2">
    <property type="entry name" value="MEMBRANE-BOUND LYTIC MUREIN TRANSGLYCOSYLASE C"/>
    <property type="match status" value="1"/>
</dbReference>
<organism evidence="4 5">
    <name type="scientific">Bradyrhizobium icense</name>
    <dbReference type="NCBI Taxonomy" id="1274631"/>
    <lineage>
        <taxon>Bacteria</taxon>
        <taxon>Pseudomonadati</taxon>
        <taxon>Pseudomonadota</taxon>
        <taxon>Alphaproteobacteria</taxon>
        <taxon>Hyphomicrobiales</taxon>
        <taxon>Nitrobacteraceae</taxon>
        <taxon>Bradyrhizobium</taxon>
    </lineage>
</organism>
<dbReference type="Gene3D" id="1.10.530.10">
    <property type="match status" value="1"/>
</dbReference>
<reference evidence="4 5" key="1">
    <citation type="submission" date="2016-07" db="EMBL/GenBank/DDBJ databases">
        <title>Complete genome sequence of Bradyrhizobium icense LMTR 13T, a potential inoculant strain isolated from lima bean (Phaseolus lunatus) in Peru.</title>
        <authorList>
            <person name="Ormeno-Orrillo E."/>
            <person name="Duran D."/>
            <person name="Rogel M.A."/>
            <person name="Rey L."/>
            <person name="Imperial J."/>
            <person name="Ruiz-Argueso T."/>
            <person name="Martinez-Romero E."/>
        </authorList>
    </citation>
    <scope>NUCLEOTIDE SEQUENCE [LARGE SCALE GENOMIC DNA]</scope>
    <source>
        <strain evidence="4 5">LMTR 13</strain>
    </source>
</reference>
<gene>
    <name evidence="4" type="ORF">LMTR13_10555</name>
</gene>
<proteinExistence type="inferred from homology"/>
<dbReference type="InterPro" id="IPR008258">
    <property type="entry name" value="Transglycosylase_SLT_dom_1"/>
</dbReference>
<sequence length="137" mass="14803">MPIDWIGSVLNRESAGDVHAKSPKGAIGLMQIMPATWAKLRQRYDLGNDPIDPRDDILAGTACVGGLLDRYASPGVCVPHSADQLVTKSISRGGPLPDETRAYVTRLANLLGIELSPTWIPTGGHRQLQRCSFSELI</sequence>
<evidence type="ECO:0000313" key="5">
    <source>
        <dbReference type="Proteomes" id="UP000092839"/>
    </source>
</evidence>
<dbReference type="AlphaFoldDB" id="A0A1B1UCP9"/>
<accession>A0A1B1UCP9</accession>
<comment type="similarity">
    <text evidence="2">Belongs to the virb1 family.</text>
</comment>
<dbReference type="InterPro" id="IPR023346">
    <property type="entry name" value="Lysozyme-like_dom_sf"/>
</dbReference>
<dbReference type="KEGG" id="bic:LMTR13_10555"/>
<evidence type="ECO:0000256" key="2">
    <source>
        <dbReference type="ARBA" id="ARBA00009387"/>
    </source>
</evidence>
<dbReference type="Proteomes" id="UP000092839">
    <property type="component" value="Chromosome"/>
</dbReference>
<evidence type="ECO:0000313" key="4">
    <source>
        <dbReference type="EMBL" id="ANW00539.1"/>
    </source>
</evidence>
<name>A0A1B1UCP9_9BRAD</name>
<evidence type="ECO:0000256" key="1">
    <source>
        <dbReference type="ARBA" id="ARBA00007734"/>
    </source>
</evidence>
<dbReference type="SUPFAM" id="SSF53955">
    <property type="entry name" value="Lysozyme-like"/>
    <property type="match status" value="1"/>
</dbReference>
<dbReference type="PANTHER" id="PTHR37423">
    <property type="entry name" value="SOLUBLE LYTIC MUREIN TRANSGLYCOSYLASE-RELATED"/>
    <property type="match status" value="1"/>
</dbReference>
<dbReference type="CDD" id="cd00254">
    <property type="entry name" value="LT-like"/>
    <property type="match status" value="1"/>
</dbReference>
<dbReference type="EMBL" id="CP016428">
    <property type="protein sequence ID" value="ANW00539.1"/>
    <property type="molecule type" value="Genomic_DNA"/>
</dbReference>
<keyword evidence="5" id="KW-1185">Reference proteome</keyword>
<feature type="domain" description="Transglycosylase SLT" evidence="3">
    <location>
        <begin position="9"/>
        <end position="72"/>
    </location>
</feature>
<evidence type="ECO:0000259" key="3">
    <source>
        <dbReference type="Pfam" id="PF01464"/>
    </source>
</evidence>
<comment type="similarity">
    <text evidence="1">Belongs to the transglycosylase Slt family.</text>
</comment>
<protein>
    <recommendedName>
        <fullName evidence="3">Transglycosylase SLT domain-containing protein</fullName>
    </recommendedName>
</protein>
<dbReference type="Pfam" id="PF01464">
    <property type="entry name" value="SLT"/>
    <property type="match status" value="1"/>
</dbReference>
<dbReference type="RefSeq" id="WP_065727817.1">
    <property type="nucleotide sequence ID" value="NZ_CP016428.1"/>
</dbReference>